<dbReference type="InterPro" id="IPR035625">
    <property type="entry name" value="Tfc3-like_eWH"/>
</dbReference>
<dbReference type="SUPFAM" id="SSF46785">
    <property type="entry name" value="Winged helix' DNA-binding domain"/>
    <property type="match status" value="1"/>
</dbReference>
<evidence type="ECO:0000256" key="4">
    <source>
        <dbReference type="ARBA" id="ARBA00023163"/>
    </source>
</evidence>
<evidence type="ECO:0000256" key="6">
    <source>
        <dbReference type="SAM" id="MobiDB-lite"/>
    </source>
</evidence>
<keyword evidence="3" id="KW-0238">DNA-binding</keyword>
<evidence type="ECO:0000313" key="9">
    <source>
        <dbReference type="EMBL" id="KZT51173.1"/>
    </source>
</evidence>
<feature type="domain" description="Transcription factor tau subunit sfc3/Tfc3 C-terminal" evidence="8">
    <location>
        <begin position="1159"/>
        <end position="1511"/>
    </location>
</feature>
<name>A0A165CPZ4_9BASI</name>
<dbReference type="PANTHER" id="PTHR15180:SF1">
    <property type="entry name" value="GENERAL TRANSCRIPTION FACTOR 3C POLYPEPTIDE 1"/>
    <property type="match status" value="1"/>
</dbReference>
<feature type="compositionally biased region" description="Basic and acidic residues" evidence="6">
    <location>
        <begin position="602"/>
        <end position="616"/>
    </location>
</feature>
<feature type="compositionally biased region" description="Basic residues" evidence="6">
    <location>
        <begin position="669"/>
        <end position="678"/>
    </location>
</feature>
<dbReference type="GO" id="GO:0003677">
    <property type="term" value="F:DNA binding"/>
    <property type="evidence" value="ECO:0007669"/>
    <property type="project" value="UniProtKB-KW"/>
</dbReference>
<dbReference type="InterPro" id="IPR036388">
    <property type="entry name" value="WH-like_DNA-bd_sf"/>
</dbReference>
<dbReference type="OrthoDB" id="68020at2759"/>
<dbReference type="InterPro" id="IPR046488">
    <property type="entry name" value="Sfc3/Tfc3_C"/>
</dbReference>
<keyword evidence="5" id="KW-0539">Nucleus</keyword>
<accession>A0A165CPZ4</accession>
<organism evidence="9 10">
    <name type="scientific">Calocera cornea HHB12733</name>
    <dbReference type="NCBI Taxonomy" id="1353952"/>
    <lineage>
        <taxon>Eukaryota</taxon>
        <taxon>Fungi</taxon>
        <taxon>Dikarya</taxon>
        <taxon>Basidiomycota</taxon>
        <taxon>Agaricomycotina</taxon>
        <taxon>Dacrymycetes</taxon>
        <taxon>Dacrymycetales</taxon>
        <taxon>Dacrymycetaceae</taxon>
        <taxon>Calocera</taxon>
    </lineage>
</organism>
<dbReference type="GO" id="GO:0006384">
    <property type="term" value="P:transcription initiation at RNA polymerase III promoter"/>
    <property type="evidence" value="ECO:0007669"/>
    <property type="project" value="InterPro"/>
</dbReference>
<reference evidence="9 10" key="1">
    <citation type="journal article" date="2016" name="Mol. Biol. Evol.">
        <title>Comparative Genomics of Early-Diverging Mushroom-Forming Fungi Provides Insights into the Origins of Lignocellulose Decay Capabilities.</title>
        <authorList>
            <person name="Nagy L.G."/>
            <person name="Riley R."/>
            <person name="Tritt A."/>
            <person name="Adam C."/>
            <person name="Daum C."/>
            <person name="Floudas D."/>
            <person name="Sun H."/>
            <person name="Yadav J.S."/>
            <person name="Pangilinan J."/>
            <person name="Larsson K.H."/>
            <person name="Matsuura K."/>
            <person name="Barry K."/>
            <person name="Labutti K."/>
            <person name="Kuo R."/>
            <person name="Ohm R.A."/>
            <person name="Bhattacharya S.S."/>
            <person name="Shirouzu T."/>
            <person name="Yoshinaga Y."/>
            <person name="Martin F.M."/>
            <person name="Grigoriev I.V."/>
            <person name="Hibbett D.S."/>
        </authorList>
    </citation>
    <scope>NUCLEOTIDE SEQUENCE [LARGE SCALE GENOMIC DNA]</scope>
    <source>
        <strain evidence="9 10">HHB12733</strain>
    </source>
</reference>
<dbReference type="Pfam" id="PF04182">
    <property type="entry name" value="B-block_TFIIIC"/>
    <property type="match status" value="1"/>
</dbReference>
<dbReference type="CDD" id="cd16169">
    <property type="entry name" value="Tau138_eWH"/>
    <property type="match status" value="1"/>
</dbReference>
<keyword evidence="2" id="KW-0597">Phosphoprotein</keyword>
<feature type="region of interest" description="Disordered" evidence="6">
    <location>
        <begin position="565"/>
        <end position="679"/>
    </location>
</feature>
<gene>
    <name evidence="9" type="ORF">CALCODRAFT_503868</name>
</gene>
<dbReference type="STRING" id="1353952.A0A165CPZ4"/>
<dbReference type="Pfam" id="PF20222">
    <property type="entry name" value="DUF6581"/>
    <property type="match status" value="1"/>
</dbReference>
<evidence type="ECO:0000313" key="10">
    <source>
        <dbReference type="Proteomes" id="UP000076842"/>
    </source>
</evidence>
<evidence type="ECO:0000256" key="2">
    <source>
        <dbReference type="ARBA" id="ARBA00022553"/>
    </source>
</evidence>
<dbReference type="GO" id="GO:0000127">
    <property type="term" value="C:transcription factor TFIIIC complex"/>
    <property type="evidence" value="ECO:0007669"/>
    <property type="project" value="InterPro"/>
</dbReference>
<keyword evidence="4" id="KW-0804">Transcription</keyword>
<proteinExistence type="predicted"/>
<dbReference type="Proteomes" id="UP000076842">
    <property type="component" value="Unassembled WGS sequence"/>
</dbReference>
<dbReference type="InterPro" id="IPR044210">
    <property type="entry name" value="Tfc3-like"/>
</dbReference>
<keyword evidence="10" id="KW-1185">Reference proteome</keyword>
<evidence type="ECO:0000259" key="8">
    <source>
        <dbReference type="Pfam" id="PF20222"/>
    </source>
</evidence>
<sequence>MDELINSCLREIAFDGDYGCDASRLKSFIEKFYAGNSKIQQNVDDGFRALVWSYIVQHPSVRVGFRPPNVKQDVFIADDVEKARGKGVQRQKYVNKGNKLAEEEGAALPRLVCLDREEIENSTLDELLQKRGTELRIAVAPELCFQAITGSSLTPARLTPLTYTVLQLVARAREKGITFVELSRITGYGAGSVFYLIKQLEIAGLVKKVATVARSGTQMAVHTHFWFNHPDWQGIRAEETHETVIPSNIDRSGQAGVVADNTPAQEEDDDLVEAGSLHFDLMDDRHLSSPDIILGRIIKLLEHSKNNCHRQIDMLTRLGLPRPTKTQRRRFSNIVDAAVAAGILERLFLPSSRQTNRNHSLARVLRLLSKPVRSAQLLMTANTSGEAEANADADEKEVEAHGKALLTGTQYLATLTLQRNLTELVHASGTDGITLQGILRELGLCEMRTYEHQLQKMSRKTQLLPHISDMNIVLLFENVGRERRLRVYTARSFALLLEQEKLDDPEEDHIREDTLHSGGFCLHRPEDFYADKAELERFVNAYEPKRLKTDPKVKRRTWRLGYGEAKKYTNPIGPDGKPIKGRPRKYPPGESKISLERKRRKEEKLRKAEEKKRQLEEAAAAGSGRPTKRARLSERERSHKESDTAGPAQNVVERMLQDQDPSAGAIKEPKKRGRKPKLQVHVSASLRDEQTAAVVLSSGSNLQNKDDAVAHMTNPGIPLPAGGGLFGGVLASRQRTSTKRQRMEDEASGEPPSKRAIPPGMSSTMEMNEEQHRSTPLEDDPADTGTGVIKDAEDTRPLLQDAISAPDQVASLTRQDVALLASDDYGFERPRRKHSIPFPKKANISYSRRAQEIVEVLKRHDGVLHAGQPFLKAHREYVRELEVSGVRPAGSATLMDKRTLQITIDLLLRNKEIKVLVTDSGAYGQTNRALYILYLPETQVEVLERYRRSLEQQLPIYYMQPIRRQTEGPSEYSEVKRKKRQQAKRRALREQPAYVDRVVSEKKIGYEHNLRRARLLDESESAKFLAAKARQTKQVLDKSWEALVAQTIETLVPGTFDINAPELLEVKKNWYLRGGGMNIDNARDRIISAITGTAMPAIKKMARRYYQPSRQGPPQDVPHCSLCEQHLEVIKKLVTQQEVQHQALLLQQQATATGKRPRHSRYTWTPDYDELALDAEAVIRARCGPDGVPAVSLFAQIFPRLTANSVRTHLAKLREARPGGTAYFTQLQAAWNALRLQPHADVPDPFPESLTHFPLERHIAYLRAHLDKSKLGIPQAADAFPTEDELLFILPDNPSYIEAHWDVASAKDPVTEWDFIWTSATDELRGRNVHHESFTLPSVTDSSTLTSVDLSLNRRAEAAVKMTVAPSEEDYDSARATEMLHFIGQQHVATAFSDLRHAGVIKALDRKPPSGRAMGISEFQLDALDGLINWKLFRDADLLERDLMHVELEPWSVMASDGRTAGLLDLISDDRVELTIDISACTALDIEMGISSRKINDENLENNIYVSPRDDSLALAALASSSTVTTEAIAAPASAGHTGDDIRCFVPRGGLTNCASCIDGAFQDYVLGLSDPEKEEVCQLRRAIVESGQNGLLVPELEHLCHKLSVSFAILQQRIWEMVSAPIPILTCVGYDKGRIISTTFLQEWCLQTSSRPFDMVEPRRWMQPTGRRDDAIWQMSLRNVMGWIIARPGLSEAALRERCKALFDRLEMNDLLRFLSKEGFAARKTADGGTTPALIGFSTDKEEVAWHWHTGRVPWYRVH</sequence>
<dbReference type="InterPro" id="IPR036390">
    <property type="entry name" value="WH_DNA-bd_sf"/>
</dbReference>
<dbReference type="GO" id="GO:0042791">
    <property type="term" value="P:5S class rRNA transcription by RNA polymerase III"/>
    <property type="evidence" value="ECO:0007669"/>
    <property type="project" value="TreeGrafter"/>
</dbReference>
<comment type="subcellular location">
    <subcellularLocation>
        <location evidence="1">Nucleus</location>
    </subcellularLocation>
</comment>
<dbReference type="Gene3D" id="1.10.10.10">
    <property type="entry name" value="Winged helix-like DNA-binding domain superfamily/Winged helix DNA-binding domain"/>
    <property type="match status" value="1"/>
</dbReference>
<dbReference type="InParanoid" id="A0A165CPZ4"/>
<evidence type="ECO:0000256" key="5">
    <source>
        <dbReference type="ARBA" id="ARBA00023242"/>
    </source>
</evidence>
<dbReference type="InterPro" id="IPR007309">
    <property type="entry name" value="TFIIIC_Bblock-bd"/>
</dbReference>
<dbReference type="EMBL" id="KV424122">
    <property type="protein sequence ID" value="KZT51173.1"/>
    <property type="molecule type" value="Genomic_DNA"/>
</dbReference>
<dbReference type="PANTHER" id="PTHR15180">
    <property type="entry name" value="GENERAL TRANSCRIPTION FACTOR 3C POLYPEPTIDE 1"/>
    <property type="match status" value="1"/>
</dbReference>
<feature type="region of interest" description="Disordered" evidence="6">
    <location>
        <begin position="733"/>
        <end position="786"/>
    </location>
</feature>
<feature type="domain" description="B-block binding subunit of TFIIIC" evidence="7">
    <location>
        <begin position="160"/>
        <end position="216"/>
    </location>
</feature>
<protein>
    <submittedName>
        <fullName evidence="9">Uncharacterized protein</fullName>
    </submittedName>
</protein>
<dbReference type="GO" id="GO:0005634">
    <property type="term" value="C:nucleus"/>
    <property type="evidence" value="ECO:0007669"/>
    <property type="project" value="UniProtKB-SubCell"/>
</dbReference>
<evidence type="ECO:0000256" key="3">
    <source>
        <dbReference type="ARBA" id="ARBA00023125"/>
    </source>
</evidence>
<evidence type="ECO:0000256" key="1">
    <source>
        <dbReference type="ARBA" id="ARBA00004123"/>
    </source>
</evidence>
<evidence type="ECO:0000259" key="7">
    <source>
        <dbReference type="Pfam" id="PF04182"/>
    </source>
</evidence>
<feature type="compositionally biased region" description="Basic and acidic residues" evidence="6">
    <location>
        <begin position="631"/>
        <end position="643"/>
    </location>
</feature>